<keyword evidence="3" id="KW-1185">Reference proteome</keyword>
<dbReference type="Proteomes" id="UP000564644">
    <property type="component" value="Unassembled WGS sequence"/>
</dbReference>
<dbReference type="CDD" id="cd03036">
    <property type="entry name" value="ArsC_like"/>
    <property type="match status" value="1"/>
</dbReference>
<protein>
    <submittedName>
        <fullName evidence="2">Arsenate reductase family protein</fullName>
    </submittedName>
</protein>
<comment type="similarity">
    <text evidence="1">Belongs to the ArsC family.</text>
</comment>
<reference evidence="2 3" key="1">
    <citation type="submission" date="2020-08" db="EMBL/GenBank/DDBJ databases">
        <title>Cohnella phylogeny.</title>
        <authorList>
            <person name="Dunlap C."/>
        </authorList>
    </citation>
    <scope>NUCLEOTIDE SEQUENCE [LARGE SCALE GENOMIC DNA]</scope>
    <source>
        <strain evidence="2 3">CBP 2801</strain>
    </source>
</reference>
<organism evidence="2 3">
    <name type="scientific">Cohnella zeiphila</name>
    <dbReference type="NCBI Taxonomy" id="2761120"/>
    <lineage>
        <taxon>Bacteria</taxon>
        <taxon>Bacillati</taxon>
        <taxon>Bacillota</taxon>
        <taxon>Bacilli</taxon>
        <taxon>Bacillales</taxon>
        <taxon>Paenibacillaceae</taxon>
        <taxon>Cohnella</taxon>
    </lineage>
</organism>
<dbReference type="InterPro" id="IPR006660">
    <property type="entry name" value="Arsenate_reductase-like"/>
</dbReference>
<dbReference type="InterPro" id="IPR006504">
    <property type="entry name" value="Tscrpt_reg_Spx/MgsR"/>
</dbReference>
<dbReference type="SUPFAM" id="SSF52833">
    <property type="entry name" value="Thioredoxin-like"/>
    <property type="match status" value="1"/>
</dbReference>
<dbReference type="NCBIfam" id="TIGR01617">
    <property type="entry name" value="arsC_related"/>
    <property type="match status" value="1"/>
</dbReference>
<comment type="caution">
    <text evidence="2">The sequence shown here is derived from an EMBL/GenBank/DDBJ whole genome shotgun (WGS) entry which is preliminary data.</text>
</comment>
<dbReference type="Gene3D" id="3.40.30.10">
    <property type="entry name" value="Glutaredoxin"/>
    <property type="match status" value="1"/>
</dbReference>
<evidence type="ECO:0000313" key="3">
    <source>
        <dbReference type="Proteomes" id="UP000564644"/>
    </source>
</evidence>
<accession>A0A7X0SJP0</accession>
<dbReference type="AlphaFoldDB" id="A0A7X0SJP0"/>
<dbReference type="InterPro" id="IPR036249">
    <property type="entry name" value="Thioredoxin-like_sf"/>
</dbReference>
<dbReference type="PANTHER" id="PTHR30041">
    <property type="entry name" value="ARSENATE REDUCTASE"/>
    <property type="match status" value="1"/>
</dbReference>
<proteinExistence type="inferred from homology"/>
<dbReference type="Pfam" id="PF03960">
    <property type="entry name" value="ArsC"/>
    <property type="match status" value="1"/>
</dbReference>
<dbReference type="EMBL" id="JACJVO010000009">
    <property type="protein sequence ID" value="MBB6731126.1"/>
    <property type="molecule type" value="Genomic_DNA"/>
</dbReference>
<dbReference type="PROSITE" id="PS51353">
    <property type="entry name" value="ARSC"/>
    <property type="match status" value="1"/>
</dbReference>
<name>A0A7X0SJP0_9BACL</name>
<sequence length="122" mass="13877">MKNKLRVYQYANCDTCRQAVKWLKGQGYEPELLPIFEAPPSEEELSRLIPLSGLPIAKWFNVAGEAYRELGLKDKLPSMTDEEKIRLLASNGRLIKRPVITDGKRVTVGFREDAKAAWSKDI</sequence>
<gene>
    <name evidence="2" type="ORF">H7C18_09430</name>
</gene>
<dbReference type="PANTHER" id="PTHR30041:SF8">
    <property type="entry name" value="PROTEIN YFFB"/>
    <property type="match status" value="1"/>
</dbReference>
<evidence type="ECO:0000313" key="2">
    <source>
        <dbReference type="EMBL" id="MBB6731126.1"/>
    </source>
</evidence>
<dbReference type="RefSeq" id="WP_185128764.1">
    <property type="nucleotide sequence ID" value="NZ_JACJVO010000009.1"/>
</dbReference>
<evidence type="ECO:0000256" key="1">
    <source>
        <dbReference type="PROSITE-ProRule" id="PRU01282"/>
    </source>
</evidence>